<proteinExistence type="predicted"/>
<feature type="compositionally biased region" description="Polar residues" evidence="2">
    <location>
        <begin position="190"/>
        <end position="204"/>
    </location>
</feature>
<evidence type="ECO:0000256" key="2">
    <source>
        <dbReference type="SAM" id="MobiDB-lite"/>
    </source>
</evidence>
<comment type="caution">
    <text evidence="5">The sequence shown here is derived from an EMBL/GenBank/DDBJ whole genome shotgun (WGS) entry which is preliminary data.</text>
</comment>
<evidence type="ECO:0000313" key="5">
    <source>
        <dbReference type="EMBL" id="KAJ6264022.1"/>
    </source>
</evidence>
<evidence type="ECO:0000256" key="1">
    <source>
        <dbReference type="ARBA" id="ARBA00022729"/>
    </source>
</evidence>
<dbReference type="EMBL" id="JAQGDS010000001">
    <property type="protein sequence ID" value="KAJ6264022.1"/>
    <property type="molecule type" value="Genomic_DNA"/>
</dbReference>
<feature type="region of interest" description="Disordered" evidence="2">
    <location>
        <begin position="127"/>
        <end position="204"/>
    </location>
</feature>
<dbReference type="Proteomes" id="UP001221413">
    <property type="component" value="Unassembled WGS sequence"/>
</dbReference>
<evidence type="ECO:0000313" key="6">
    <source>
        <dbReference type="Proteomes" id="UP001221413"/>
    </source>
</evidence>
<sequence>MFFSLLTLLLPLVAAAAPKLNSNAITAPVAGAFLKAGEPYTIKWTNVQGPQVTLTLIDGPSNQLDSITQIAENVDNTGSFTWNVPANLARSGTYAIRISYSSNPAEWNYSDRFNFESNVVAVKDAKTTGAAETTAATSIDGSSTDGAATATSTGASSSAPAASTSETMPPKSSSMHSAATSAAAKKTGTESMNVATHTTRRSTYSVMATNMAPLDGDNGSGADSGAGRAGVAVSVVGVVIGMLVGGALL</sequence>
<keyword evidence="1 3" id="KW-0732">Signal</keyword>
<dbReference type="Pfam" id="PF10342">
    <property type="entry name" value="Kre9_KNH"/>
    <property type="match status" value="1"/>
</dbReference>
<feature type="compositionally biased region" description="Low complexity" evidence="2">
    <location>
        <begin position="127"/>
        <end position="186"/>
    </location>
</feature>
<dbReference type="AlphaFoldDB" id="A0AAD6NMU8"/>
<feature type="chain" id="PRO_5042092148" description="Yeast cell wall synthesis Kre9/Knh1-like N-terminal domain-containing protein" evidence="3">
    <location>
        <begin position="17"/>
        <end position="249"/>
    </location>
</feature>
<feature type="domain" description="Yeast cell wall synthesis Kre9/Knh1-like N-terminal" evidence="4">
    <location>
        <begin position="28"/>
        <end position="114"/>
    </location>
</feature>
<reference evidence="5" key="1">
    <citation type="submission" date="2023-01" db="EMBL/GenBank/DDBJ databases">
        <title>The chitinases involved in constricting ring structure development in the nematode-trapping fungus Drechslerella dactyloides.</title>
        <authorList>
            <person name="Wang R."/>
            <person name="Zhang L."/>
            <person name="Tang P."/>
            <person name="Li S."/>
            <person name="Liang L."/>
        </authorList>
    </citation>
    <scope>NUCLEOTIDE SEQUENCE</scope>
    <source>
        <strain evidence="5">YMF1.00031</strain>
    </source>
</reference>
<dbReference type="PANTHER" id="PTHR40633">
    <property type="entry name" value="MATRIX PROTEIN, PUTATIVE (AFU_ORTHOLOGUE AFUA_8G05410)-RELATED"/>
    <property type="match status" value="1"/>
</dbReference>
<dbReference type="PANTHER" id="PTHR40633:SF1">
    <property type="entry name" value="GPI ANCHORED SERINE-THREONINE RICH PROTEIN (AFU_ORTHOLOGUE AFUA_1G03630)"/>
    <property type="match status" value="1"/>
</dbReference>
<evidence type="ECO:0000259" key="4">
    <source>
        <dbReference type="Pfam" id="PF10342"/>
    </source>
</evidence>
<accession>A0AAD6NMU8</accession>
<dbReference type="InterPro" id="IPR052982">
    <property type="entry name" value="SRP1/TIP1-like"/>
</dbReference>
<organism evidence="5 6">
    <name type="scientific">Drechslerella dactyloides</name>
    <name type="common">Nematode-trapping fungus</name>
    <name type="synonym">Arthrobotrys dactyloides</name>
    <dbReference type="NCBI Taxonomy" id="74499"/>
    <lineage>
        <taxon>Eukaryota</taxon>
        <taxon>Fungi</taxon>
        <taxon>Dikarya</taxon>
        <taxon>Ascomycota</taxon>
        <taxon>Pezizomycotina</taxon>
        <taxon>Orbiliomycetes</taxon>
        <taxon>Orbiliales</taxon>
        <taxon>Orbiliaceae</taxon>
        <taxon>Drechslerella</taxon>
    </lineage>
</organism>
<keyword evidence="6" id="KW-1185">Reference proteome</keyword>
<protein>
    <recommendedName>
        <fullName evidence="4">Yeast cell wall synthesis Kre9/Knh1-like N-terminal domain-containing protein</fullName>
    </recommendedName>
</protein>
<gene>
    <name evidence="5" type="ORF">Dda_0161</name>
</gene>
<name>A0AAD6NMU8_DREDA</name>
<feature type="signal peptide" evidence="3">
    <location>
        <begin position="1"/>
        <end position="16"/>
    </location>
</feature>
<evidence type="ECO:0000256" key="3">
    <source>
        <dbReference type="SAM" id="SignalP"/>
    </source>
</evidence>
<dbReference type="InterPro" id="IPR018466">
    <property type="entry name" value="Kre9/Knh1-like_N"/>
</dbReference>